<dbReference type="SUPFAM" id="SSF56672">
    <property type="entry name" value="DNA/RNA polymerases"/>
    <property type="match status" value="1"/>
</dbReference>
<dbReference type="PROSITE" id="PS50994">
    <property type="entry name" value="INTEGRASE"/>
    <property type="match status" value="1"/>
</dbReference>
<dbReference type="Pfam" id="PF03564">
    <property type="entry name" value="DUF1759"/>
    <property type="match status" value="1"/>
</dbReference>
<dbReference type="PANTHER" id="PTHR47331:SF4">
    <property type="entry name" value="PEPTIDASE S1 DOMAIN-CONTAINING PROTEIN"/>
    <property type="match status" value="1"/>
</dbReference>
<proteinExistence type="predicted"/>
<dbReference type="InterPro" id="IPR008042">
    <property type="entry name" value="Retrotrans_Pao"/>
</dbReference>
<dbReference type="InterPro" id="IPR001878">
    <property type="entry name" value="Znf_CCHC"/>
</dbReference>
<dbReference type="Gene3D" id="3.10.10.10">
    <property type="entry name" value="HIV Type 1 Reverse Transcriptase, subunit A, domain 1"/>
    <property type="match status" value="1"/>
</dbReference>
<dbReference type="SUPFAM" id="SSF53098">
    <property type="entry name" value="Ribonuclease H-like"/>
    <property type="match status" value="1"/>
</dbReference>
<organism evidence="4 5">
    <name type="scientific">Folsomia candida</name>
    <name type="common">Springtail</name>
    <dbReference type="NCBI Taxonomy" id="158441"/>
    <lineage>
        <taxon>Eukaryota</taxon>
        <taxon>Metazoa</taxon>
        <taxon>Ecdysozoa</taxon>
        <taxon>Arthropoda</taxon>
        <taxon>Hexapoda</taxon>
        <taxon>Collembola</taxon>
        <taxon>Entomobryomorpha</taxon>
        <taxon>Isotomoidea</taxon>
        <taxon>Isotomidae</taxon>
        <taxon>Proisotominae</taxon>
        <taxon>Folsomia</taxon>
    </lineage>
</organism>
<evidence type="ECO:0000259" key="2">
    <source>
        <dbReference type="PROSITE" id="PS50158"/>
    </source>
</evidence>
<dbReference type="InterPro" id="IPR005312">
    <property type="entry name" value="DUF1759"/>
</dbReference>
<dbReference type="OrthoDB" id="416987at2759"/>
<dbReference type="PROSITE" id="PS50158">
    <property type="entry name" value="ZF_CCHC"/>
    <property type="match status" value="1"/>
</dbReference>
<dbReference type="STRING" id="158441.A0A226DEA4"/>
<feature type="domain" description="Integrase catalytic" evidence="3">
    <location>
        <begin position="1396"/>
        <end position="1508"/>
    </location>
</feature>
<dbReference type="PANTHER" id="PTHR47331">
    <property type="entry name" value="PHD-TYPE DOMAIN-CONTAINING PROTEIN"/>
    <property type="match status" value="1"/>
</dbReference>
<keyword evidence="1" id="KW-0479">Metal-binding</keyword>
<sequence length="1508" mass="171913">MEKLKKSRTPIRAAITRRTNAIEHEVSQDNPGMVDLQTLYRGLLKSATDLDDLDEKILGVMLDDSTEEEYGEEYIKIEEYRYKIYRAKSRIELLMARPSSDNGATGSFASDFSSNNGAAESSKKKTFKLPKIEIPKFDGDLKNWLGWWSQFEKIHNDEDLHNNDKFQYLLQATEPKSEPRSIITAFPATGENYGAAIQSLKRRYGREGLQLQVYLRELLNLVIANVTSKEKIPLDILFLKLQTHLRALDTLDQSKAEPSMYFYPLVESSLPSEVLRAWLRIPAQNDQDGLPRKSKLTHLMAFLEKEVEGEQQIFLAQHGFGSSKIPSVRTDQHHQKSKKYEGGEKPFTAAALYSGSVKESCLFCGKLGNQSHTCFHLKKMSQEEKNMRMKEANVCFKCLKKGHRSRECKAGVKCATCGGNHYKLLCYEKKEEESVQQITDGIQTLTTIQHAVTMGATVLDEKRVLQGTMKVKVYGANDLVEELKLAPVGKGVFSTEVLGGGYEVSARKKYEVKIEGLPRGVPSEKVQLPPFSAKLICDGLGPIPVGPWIRKLLKLNVVLTDCHAESNKIDVLIGANLLAKLCTGKVIHLNEEIMATETKIGWYVNGEVPYLKTPCLATRAIAMTVRSQEITALWELDALGITDSAEKKTQNEQDLEVKEDFQRRLSRTKDGRYVVKLPWVSEAVSLPCNKSVAAKRLEGATNKLISKNEFENYDEIFKSWETEGIIEEVQVPENDTSGHYLPHRPVFKPESLTTPVRPVFDASCKVGRNPSLNQCLEKGPNMLELILSILLRFRREKVGAISDIRKAFQMIEVQEGDRQFQRFLWWKDVEKKIMKVYQHCRVVFGLNCSPFVLAAVLEAHLKSVPESERETSEKLMRSLYVDNNVSSFRTIEEYAHFKIQAVEMLARASMDLRQWESNTDEEMERNVTSVLGYQWDKREEVLFCVLPKGWGSEERPTITKRSVLSVASQVFDPIGFTSPAVLQLKVLLRESRAEELKWDQEWDDAGKERAMTWCSEMAALGAIKLPRWAVQGDELQIHAFGDASQDAYGGIVFVRSVVNSQCVQVQLLMAKSRVSPLFNEQNVKKKGKKMTIPRAELMGCLVAARLAETVKEAMDFADVPTYYWSDSTTALAWIRRDEDWGTFVGNRVRQILKLSEKSQWRHVPGIMNPADLPSRGCSPNELLESKWWEGPDWLRKPECEWPREPEDLNEEEVAIEKKTRSLVGVDLSMKPMQLRHASYIKNIRLVARTRRVLLGEKFPALRRPLSLMELRKAEVTLWIALQEKYFPNLKKIQVRVEKGEDQLLRVKSKLEYKEDADAFRNPILLPDDCPLVHELIREIHRAYGHAGIQFVINKLREKYWIHRSRKTVTKALRQCVICRRHEAKPLQVDPVALPTKRVTPGEVFTTTGVDLAGPLFLKDKSKVWVVLYTCAVYRCVVLDLVDSLDSESFIRSLQRFVTTYGRPNTIYSDNGTNFVGANNLFKNLDWEKIEKTMDVPQIQWIFNPPTAA</sequence>
<dbReference type="Gene3D" id="3.30.70.270">
    <property type="match status" value="1"/>
</dbReference>
<dbReference type="InterPro" id="IPR043502">
    <property type="entry name" value="DNA/RNA_pol_sf"/>
</dbReference>
<keyword evidence="1" id="KW-0862">Zinc</keyword>
<dbReference type="EMBL" id="LNIX01000023">
    <property type="protein sequence ID" value="OXA43308.1"/>
    <property type="molecule type" value="Genomic_DNA"/>
</dbReference>
<dbReference type="Proteomes" id="UP000198287">
    <property type="component" value="Unassembled WGS sequence"/>
</dbReference>
<dbReference type="InterPro" id="IPR001584">
    <property type="entry name" value="Integrase_cat-core"/>
</dbReference>
<gene>
    <name evidence="4" type="ORF">Fcan01_22148</name>
</gene>
<keyword evidence="5" id="KW-1185">Reference proteome</keyword>
<evidence type="ECO:0000313" key="5">
    <source>
        <dbReference type="Proteomes" id="UP000198287"/>
    </source>
</evidence>
<dbReference type="GO" id="GO:0042575">
    <property type="term" value="C:DNA polymerase complex"/>
    <property type="evidence" value="ECO:0007669"/>
    <property type="project" value="UniProtKB-ARBA"/>
</dbReference>
<dbReference type="GO" id="GO:0008270">
    <property type="term" value="F:zinc ion binding"/>
    <property type="evidence" value="ECO:0007669"/>
    <property type="project" value="UniProtKB-KW"/>
</dbReference>
<dbReference type="Pfam" id="PF17921">
    <property type="entry name" value="Integrase_H2C2"/>
    <property type="match status" value="1"/>
</dbReference>
<dbReference type="InterPro" id="IPR012337">
    <property type="entry name" value="RNaseH-like_sf"/>
</dbReference>
<dbReference type="GO" id="GO:0003676">
    <property type="term" value="F:nucleic acid binding"/>
    <property type="evidence" value="ECO:0007669"/>
    <property type="project" value="InterPro"/>
</dbReference>
<comment type="caution">
    <text evidence="4">The sequence shown here is derived from an EMBL/GenBank/DDBJ whole genome shotgun (WGS) entry which is preliminary data.</text>
</comment>
<evidence type="ECO:0000313" key="4">
    <source>
        <dbReference type="EMBL" id="OXA43308.1"/>
    </source>
</evidence>
<protein>
    <submittedName>
        <fullName evidence="4">Pro-Pol polyprotein</fullName>
    </submittedName>
</protein>
<accession>A0A226DEA4</accession>
<evidence type="ECO:0000256" key="1">
    <source>
        <dbReference type="PROSITE-ProRule" id="PRU00047"/>
    </source>
</evidence>
<evidence type="ECO:0000259" key="3">
    <source>
        <dbReference type="PROSITE" id="PS50994"/>
    </source>
</evidence>
<keyword evidence="1" id="KW-0863">Zinc-finger</keyword>
<name>A0A226DEA4_FOLCA</name>
<dbReference type="InterPro" id="IPR043128">
    <property type="entry name" value="Rev_trsase/Diguanyl_cyclase"/>
</dbReference>
<dbReference type="Gene3D" id="1.10.340.70">
    <property type="match status" value="1"/>
</dbReference>
<dbReference type="Gene3D" id="3.30.420.10">
    <property type="entry name" value="Ribonuclease H-like superfamily/Ribonuclease H"/>
    <property type="match status" value="1"/>
</dbReference>
<dbReference type="SMART" id="SM00343">
    <property type="entry name" value="ZnF_C2HC"/>
    <property type="match status" value="1"/>
</dbReference>
<feature type="domain" description="CCHC-type" evidence="2">
    <location>
        <begin position="395"/>
        <end position="409"/>
    </location>
</feature>
<dbReference type="GO" id="GO:0071897">
    <property type="term" value="P:DNA biosynthetic process"/>
    <property type="evidence" value="ECO:0007669"/>
    <property type="project" value="UniProtKB-ARBA"/>
</dbReference>
<reference evidence="4 5" key="1">
    <citation type="submission" date="2015-12" db="EMBL/GenBank/DDBJ databases">
        <title>The genome of Folsomia candida.</title>
        <authorList>
            <person name="Faddeeva A."/>
            <person name="Derks M.F."/>
            <person name="Anvar Y."/>
            <person name="Smit S."/>
            <person name="Van Straalen N."/>
            <person name="Roelofs D."/>
        </authorList>
    </citation>
    <scope>NUCLEOTIDE SEQUENCE [LARGE SCALE GENOMIC DNA]</scope>
    <source>
        <strain evidence="4 5">VU population</strain>
        <tissue evidence="4">Whole body</tissue>
    </source>
</reference>
<dbReference type="GO" id="GO:0015074">
    <property type="term" value="P:DNA integration"/>
    <property type="evidence" value="ECO:0007669"/>
    <property type="project" value="InterPro"/>
</dbReference>
<dbReference type="Pfam" id="PF05380">
    <property type="entry name" value="Peptidase_A17"/>
    <property type="match status" value="1"/>
</dbReference>
<dbReference type="InterPro" id="IPR036397">
    <property type="entry name" value="RNaseH_sf"/>
</dbReference>
<dbReference type="OMA" id="CKENSAW"/>
<dbReference type="InterPro" id="IPR041588">
    <property type="entry name" value="Integrase_H2C2"/>
</dbReference>